<dbReference type="EMBL" id="ACVI01000025">
    <property type="protein sequence ID" value="EET87684.1"/>
    <property type="molecule type" value="Genomic_DNA"/>
</dbReference>
<accession>C6PSU5</accession>
<keyword evidence="3" id="KW-1185">Reference proteome</keyword>
<evidence type="ECO:0000313" key="2">
    <source>
        <dbReference type="EMBL" id="EET87684.1"/>
    </source>
</evidence>
<feature type="transmembrane region" description="Helical" evidence="1">
    <location>
        <begin position="86"/>
        <end position="103"/>
    </location>
</feature>
<comment type="caution">
    <text evidence="2">The sequence shown here is derived from an EMBL/GenBank/DDBJ whole genome shotgun (WGS) entry which is preliminary data.</text>
</comment>
<sequence length="157" mass="18305">MNTNTSSIVKYQVQTLKFVIIIYSISALLAGSMFSVMKLLGLYEKVKWPYLLGLFLIGILEMIFFKIMYKQTVVDGNLNSKMFKNMKITTVIVCYINYFYMNFTIPSRELWVTVFYMITLTSLFLDNKINIASIILSIICEIILFTLNPYTLPNEFF</sequence>
<feature type="transmembrane region" description="Helical" evidence="1">
    <location>
        <begin position="132"/>
        <end position="152"/>
    </location>
</feature>
<dbReference type="Proteomes" id="UP000004198">
    <property type="component" value="Unassembled WGS sequence"/>
</dbReference>
<keyword evidence="1" id="KW-1133">Transmembrane helix</keyword>
<name>C6PSU5_9CLOT</name>
<keyword evidence="1" id="KW-0812">Transmembrane</keyword>
<dbReference type="OrthoDB" id="9811961at2"/>
<protein>
    <submittedName>
        <fullName evidence="2">Uncharacterized protein</fullName>
    </submittedName>
</protein>
<feature type="transmembrane region" description="Helical" evidence="1">
    <location>
        <begin position="109"/>
        <end position="125"/>
    </location>
</feature>
<reference evidence="2 3" key="1">
    <citation type="submission" date="2009-06" db="EMBL/GenBank/DDBJ databases">
        <title>The draft genome of Clostridium carboxidivorans P7.</title>
        <authorList>
            <consortium name="US DOE Joint Genome Institute (JGI-PGF)"/>
            <person name="Lucas S."/>
            <person name="Copeland A."/>
            <person name="Lapidus A."/>
            <person name="Glavina del Rio T."/>
            <person name="Tice H."/>
            <person name="Bruce D."/>
            <person name="Goodwin L."/>
            <person name="Pitluck S."/>
            <person name="Larimer F."/>
            <person name="Land M.L."/>
            <person name="Hauser L."/>
            <person name="Hemme C.L."/>
        </authorList>
    </citation>
    <scope>NUCLEOTIDE SEQUENCE [LARGE SCALE GENOMIC DNA]</scope>
    <source>
        <strain evidence="2 3">P7</strain>
    </source>
</reference>
<dbReference type="AlphaFoldDB" id="C6PSU5"/>
<keyword evidence="1" id="KW-0472">Membrane</keyword>
<dbReference type="eggNOG" id="COG0840">
    <property type="taxonomic scope" value="Bacteria"/>
</dbReference>
<evidence type="ECO:0000313" key="3">
    <source>
        <dbReference type="Proteomes" id="UP000004198"/>
    </source>
</evidence>
<evidence type="ECO:0000256" key="1">
    <source>
        <dbReference type="SAM" id="Phobius"/>
    </source>
</evidence>
<gene>
    <name evidence="2" type="ORF">CcarbDRAFT_1862</name>
</gene>
<organism evidence="2 3">
    <name type="scientific">Clostridium carboxidivorans P7</name>
    <dbReference type="NCBI Taxonomy" id="536227"/>
    <lineage>
        <taxon>Bacteria</taxon>
        <taxon>Bacillati</taxon>
        <taxon>Bacillota</taxon>
        <taxon>Clostridia</taxon>
        <taxon>Eubacteriales</taxon>
        <taxon>Clostridiaceae</taxon>
        <taxon>Clostridium</taxon>
    </lineage>
</organism>
<feature type="transmembrane region" description="Helical" evidence="1">
    <location>
        <begin position="20"/>
        <end position="42"/>
    </location>
</feature>
<dbReference type="RefSeq" id="WP_007060747.1">
    <property type="nucleotide sequence ID" value="NZ_ACVI01000025.1"/>
</dbReference>
<proteinExistence type="predicted"/>
<feature type="transmembrane region" description="Helical" evidence="1">
    <location>
        <begin position="48"/>
        <end position="65"/>
    </location>
</feature>